<comment type="caution">
    <text evidence="7">The sequence shown here is derived from an EMBL/GenBank/DDBJ whole genome shotgun (WGS) entry which is preliminary data.</text>
</comment>
<feature type="region of interest" description="Disordered" evidence="5">
    <location>
        <begin position="321"/>
        <end position="360"/>
    </location>
</feature>
<proteinExistence type="predicted"/>
<evidence type="ECO:0000256" key="4">
    <source>
        <dbReference type="ARBA" id="ARBA00022837"/>
    </source>
</evidence>
<protein>
    <submittedName>
        <fullName evidence="7">Fibronectin type III domain-containing protein</fullName>
    </submittedName>
</protein>
<keyword evidence="3" id="KW-0732">Signal</keyword>
<dbReference type="InterPro" id="IPR036116">
    <property type="entry name" value="FN3_sf"/>
</dbReference>
<comment type="subcellular location">
    <subcellularLocation>
        <location evidence="1">Secreted</location>
    </subcellularLocation>
</comment>
<evidence type="ECO:0000256" key="5">
    <source>
        <dbReference type="SAM" id="MobiDB-lite"/>
    </source>
</evidence>
<keyword evidence="8" id="KW-1185">Reference proteome</keyword>
<dbReference type="InterPro" id="IPR013783">
    <property type="entry name" value="Ig-like_fold"/>
</dbReference>
<accession>A0ABT3LWP0</accession>
<dbReference type="SUPFAM" id="SSF49265">
    <property type="entry name" value="Fibronectin type III"/>
    <property type="match status" value="1"/>
</dbReference>
<evidence type="ECO:0000256" key="1">
    <source>
        <dbReference type="ARBA" id="ARBA00004613"/>
    </source>
</evidence>
<dbReference type="Gene3D" id="2.60.40.10">
    <property type="entry name" value="Immunoglobulins"/>
    <property type="match status" value="3"/>
</dbReference>
<dbReference type="CDD" id="cd00063">
    <property type="entry name" value="FN3"/>
    <property type="match status" value="2"/>
</dbReference>
<dbReference type="InterPro" id="IPR003961">
    <property type="entry name" value="FN3_dom"/>
</dbReference>
<evidence type="ECO:0000259" key="6">
    <source>
        <dbReference type="PROSITE" id="PS50853"/>
    </source>
</evidence>
<dbReference type="InterPro" id="IPR059100">
    <property type="entry name" value="TSP3_bac"/>
</dbReference>
<dbReference type="RefSeq" id="WP_265375109.1">
    <property type="nucleotide sequence ID" value="NZ_JAMQPV010000001.1"/>
</dbReference>
<dbReference type="PROSITE" id="PS50853">
    <property type="entry name" value="FN3"/>
    <property type="match status" value="2"/>
</dbReference>
<evidence type="ECO:0000256" key="3">
    <source>
        <dbReference type="ARBA" id="ARBA00022729"/>
    </source>
</evidence>
<dbReference type="Pfam" id="PF00041">
    <property type="entry name" value="fn3"/>
    <property type="match status" value="1"/>
</dbReference>
<name>A0ABT3LWP0_9LEPT</name>
<keyword evidence="2" id="KW-0964">Secreted</keyword>
<sequence>MRIIVFKSLLCGIVFNLFGCIGFIDQIFNVDKSSTSELRSVLGLLGSGTSVGGGDADSSGTTLKSTDGLFTVYIPPDAMNEKQTFEIKKYSVSSDALPGHYIPTTSIYEITPSYRFSKDITISLSLENHTIQSLNLKKSKSLGFSFSSSSESDDSARFPGWAGHFSRVEGDNLMITSRTFSLFGGGTPPVGNGAPDILGAFYYFKPGCSFLPYRVRAQVIEPDGESMTVSLMVGRPGASLNSLPMEREGMTNWYAANIPYESMSSTGITFQIVAVDSNGLVTTRPGSGIFNYPTDSGIPAYISGYDNDRDNDGLNDAWEVDHGFNPNNPSNPTVGMFPDTDGDGIPNSDDQTPNGETNPPIDQISVYPSLVTMDTGESQVFAVNASYLGQLRYVNPSFSTTGSGWSGSPVGNLVNGVFTANLPGAAGVVATIGSLNATATVVVRDSIAPSSITNLSAQTLSSNRIRLTWTSPGNDGSAGYASAYEIRRSTSIISNDVTCSSAIAVAHNLVPKLAGGSEIYDVNGLTPNTQYYFCVRAYDSRGNRNIWNNTVSATTMLAPDTVAPSGVTAFSATALNSESIQLNFNATGDDGSNGAASSYEIRRSTSPIPDDNACDLASIVPNQISPVLALSPITFVVSGLSHNTVYHFCIRGYDDVGNRSIWSGVLTATTPYRNQPPTVNPGQLQYVYNGETVSLNGSGSSDPDAAFCGVNPSSYSIQWSFANKPPTSNLVDSSILNRNQFIASFSPDVPGDYILRLSFTDTVGSCSGISETRIGEVVISVSNVGIWPGLMFVDNKTFVDGNKLYVYGYNKNDGKYYFFVTDGTPGSQIPLTQFDTTGGSIFEIEKVGNMIFFTNNSPTYGKEVWKTDGSIAGTSIVKDANPGVANHDPYIFFSNGTNLFYGGRSAAEGIELWKSDGTASGTNLLFDIYPGSSNGMAGGIWTKPVLMGGINYFTANNGQIELWRTDGTPSGTYMVSDIGGGSASVPQSLTVIGNVLYFNAYHPSYGRELWKTDGTGAGTSLVADLNSDNSGNYAGPEGIVTLGDLLLFILKTPTYGWELWKSDGTLNGTSIIKDANSGSAHGFNSINLNKVGSLIYYTANDGVNGDELWVSDGTTSGTMMLKDIKPGASGSINYSKMVPGIANTVYFTADNGVNGTEVWTSNGTQSGTKLLADGNGLSSSSNPNQLIYHNGYLLFQGTDRYGVWQQFYVRP</sequence>
<evidence type="ECO:0000256" key="2">
    <source>
        <dbReference type="ARBA" id="ARBA00022525"/>
    </source>
</evidence>
<evidence type="ECO:0000313" key="8">
    <source>
        <dbReference type="Proteomes" id="UP001209737"/>
    </source>
</evidence>
<feature type="compositionally biased region" description="Polar residues" evidence="5">
    <location>
        <begin position="348"/>
        <end position="357"/>
    </location>
</feature>
<evidence type="ECO:0000313" key="7">
    <source>
        <dbReference type="EMBL" id="MCW7462139.1"/>
    </source>
</evidence>
<reference evidence="7 8" key="1">
    <citation type="submission" date="2022-06" db="EMBL/GenBank/DDBJ databases">
        <title>Leptospira isolates from biofilms formed at urban environments.</title>
        <authorList>
            <person name="Ribeiro P.S."/>
            <person name="Sousa T."/>
            <person name="Carvalho N."/>
            <person name="Aburjaile F."/>
            <person name="Neves F."/>
            <person name="Oliveira D."/>
            <person name="Blanco L."/>
            <person name="Lima J."/>
            <person name="Costa F."/>
            <person name="Brenig B."/>
            <person name="Soares S."/>
            <person name="Ramos R."/>
            <person name="Goes-Neto A."/>
            <person name="Matiuzzi M."/>
            <person name="Azevedo V."/>
            <person name="Ristow P."/>
        </authorList>
    </citation>
    <scope>NUCLEOTIDE SEQUENCE [LARGE SCALE GENOMIC DNA]</scope>
    <source>
        <strain evidence="7 8">VSF25</strain>
    </source>
</reference>
<dbReference type="Pfam" id="PF18884">
    <property type="entry name" value="TSP3_bac"/>
    <property type="match status" value="1"/>
</dbReference>
<organism evidence="7 8">
    <name type="scientific">Leptospira limi</name>
    <dbReference type="NCBI Taxonomy" id="2950023"/>
    <lineage>
        <taxon>Bacteria</taxon>
        <taxon>Pseudomonadati</taxon>
        <taxon>Spirochaetota</taxon>
        <taxon>Spirochaetia</taxon>
        <taxon>Leptospirales</taxon>
        <taxon>Leptospiraceae</taxon>
        <taxon>Leptospira</taxon>
    </lineage>
</organism>
<keyword evidence="4" id="KW-0106">Calcium</keyword>
<gene>
    <name evidence="7" type="ORF">ND812_08560</name>
</gene>
<dbReference type="SMART" id="SM00060">
    <property type="entry name" value="FN3"/>
    <property type="match status" value="2"/>
</dbReference>
<dbReference type="EMBL" id="JAMQPV010000001">
    <property type="protein sequence ID" value="MCW7462139.1"/>
    <property type="molecule type" value="Genomic_DNA"/>
</dbReference>
<dbReference type="Proteomes" id="UP001209737">
    <property type="component" value="Unassembled WGS sequence"/>
</dbReference>
<feature type="domain" description="Fibronectin type-III" evidence="6">
    <location>
        <begin position="563"/>
        <end position="673"/>
    </location>
</feature>
<feature type="domain" description="Fibronectin type-III" evidence="6">
    <location>
        <begin position="448"/>
        <end position="558"/>
    </location>
</feature>